<sequence length="36" mass="4225">MNTELSIAAFYYLISQLIFLLSSKFTNFSKRNNIHV</sequence>
<protein>
    <submittedName>
        <fullName evidence="2">Uncharacterized protein</fullName>
    </submittedName>
</protein>
<name>A0A382B8S6_9ZZZZ</name>
<gene>
    <name evidence="2" type="ORF">METZ01_LOCUS163049</name>
</gene>
<keyword evidence="1" id="KW-0472">Membrane</keyword>
<dbReference type="EMBL" id="UINC01028716">
    <property type="protein sequence ID" value="SVB10195.1"/>
    <property type="molecule type" value="Genomic_DNA"/>
</dbReference>
<reference evidence="2" key="1">
    <citation type="submission" date="2018-05" db="EMBL/GenBank/DDBJ databases">
        <authorList>
            <person name="Lanie J.A."/>
            <person name="Ng W.-L."/>
            <person name="Kazmierczak K.M."/>
            <person name="Andrzejewski T.M."/>
            <person name="Davidsen T.M."/>
            <person name="Wayne K.J."/>
            <person name="Tettelin H."/>
            <person name="Glass J.I."/>
            <person name="Rusch D."/>
            <person name="Podicherti R."/>
            <person name="Tsui H.-C.T."/>
            <person name="Winkler M.E."/>
        </authorList>
    </citation>
    <scope>NUCLEOTIDE SEQUENCE</scope>
</reference>
<evidence type="ECO:0000313" key="2">
    <source>
        <dbReference type="EMBL" id="SVB10195.1"/>
    </source>
</evidence>
<proteinExistence type="predicted"/>
<dbReference type="AlphaFoldDB" id="A0A382B8S6"/>
<keyword evidence="1" id="KW-1133">Transmembrane helix</keyword>
<feature type="non-terminal residue" evidence="2">
    <location>
        <position position="36"/>
    </location>
</feature>
<keyword evidence="1" id="KW-0812">Transmembrane</keyword>
<organism evidence="2">
    <name type="scientific">marine metagenome</name>
    <dbReference type="NCBI Taxonomy" id="408172"/>
    <lineage>
        <taxon>unclassified sequences</taxon>
        <taxon>metagenomes</taxon>
        <taxon>ecological metagenomes</taxon>
    </lineage>
</organism>
<accession>A0A382B8S6</accession>
<evidence type="ECO:0000256" key="1">
    <source>
        <dbReference type="SAM" id="Phobius"/>
    </source>
</evidence>
<feature type="transmembrane region" description="Helical" evidence="1">
    <location>
        <begin position="6"/>
        <end position="23"/>
    </location>
</feature>